<reference evidence="1 2" key="1">
    <citation type="submission" date="2019-03" db="EMBL/GenBank/DDBJ databases">
        <title>Genomic Encyclopedia of Type Strains, Phase IV (KMG-IV): sequencing the most valuable type-strain genomes for metagenomic binning, comparative biology and taxonomic classification.</title>
        <authorList>
            <person name="Goeker M."/>
        </authorList>
    </citation>
    <scope>NUCLEOTIDE SEQUENCE [LARGE SCALE GENOMIC DNA]</scope>
    <source>
        <strain evidence="1 2">DSM 24455</strain>
    </source>
</reference>
<evidence type="ECO:0000313" key="1">
    <source>
        <dbReference type="EMBL" id="TDT63427.1"/>
    </source>
</evidence>
<evidence type="ECO:0000313" key="2">
    <source>
        <dbReference type="Proteomes" id="UP000295325"/>
    </source>
</evidence>
<dbReference type="Proteomes" id="UP000295325">
    <property type="component" value="Unassembled WGS sequence"/>
</dbReference>
<sequence length="113" mass="13080">MKYHVINMAGRELKCRLNTQNTIAVEKKLGGKNILKILMDDQIPSLDMVLNILHASLQALEHGYTLEKVYELYDEYVDEGKTYIDLVPELINVLEVSGFFKRPPQEEQKDQEN</sequence>
<protein>
    <submittedName>
        <fullName evidence="1">Uncharacterized protein</fullName>
    </submittedName>
</protein>
<organism evidence="1 2">
    <name type="scientific">Fonticella tunisiensis</name>
    <dbReference type="NCBI Taxonomy" id="1096341"/>
    <lineage>
        <taxon>Bacteria</taxon>
        <taxon>Bacillati</taxon>
        <taxon>Bacillota</taxon>
        <taxon>Clostridia</taxon>
        <taxon>Eubacteriales</taxon>
        <taxon>Clostridiaceae</taxon>
        <taxon>Fonticella</taxon>
    </lineage>
</organism>
<proteinExistence type="predicted"/>
<comment type="caution">
    <text evidence="1">The sequence shown here is derived from an EMBL/GenBank/DDBJ whole genome shotgun (WGS) entry which is preliminary data.</text>
</comment>
<dbReference type="RefSeq" id="WP_133627074.1">
    <property type="nucleotide sequence ID" value="NZ_SOAZ01000002.1"/>
</dbReference>
<dbReference type="EMBL" id="SOAZ01000002">
    <property type="protein sequence ID" value="TDT63427.1"/>
    <property type="molecule type" value="Genomic_DNA"/>
</dbReference>
<dbReference type="AlphaFoldDB" id="A0A4R7KTJ1"/>
<name>A0A4R7KTJ1_9CLOT</name>
<dbReference type="InterPro" id="IPR046078">
    <property type="entry name" value="DUF6096"/>
</dbReference>
<accession>A0A4R7KTJ1</accession>
<keyword evidence="2" id="KW-1185">Reference proteome</keyword>
<dbReference type="OrthoDB" id="1708054at2"/>
<gene>
    <name evidence="1" type="ORF">EDD71_102189</name>
</gene>
<dbReference type="Pfam" id="PF19591">
    <property type="entry name" value="DUF6096"/>
    <property type="match status" value="1"/>
</dbReference>